<evidence type="ECO:0000313" key="4">
    <source>
        <dbReference type="Proteomes" id="UP000648663"/>
    </source>
</evidence>
<gene>
    <name evidence="3" type="ORF">GCM10011589_38820</name>
</gene>
<sequence>MAHDTPGMANAPLVIGTGPRKVLALHGWFGSATGWGHLPDLVDGDRYSWLFLDYRGYGARRGEAGEYSLAEISADALAAVDAQGWSSFAVVGHSMGGSAMQRVLLDAGGRVDGLLGVSPVPATGVPFDEQSGPLFRGAAEDRGNRYAILDLTTGGRLSRTWLERMVQFSLDQSDPAAFRAYLDAWAGTDFSAEVQGHPVPVRVVVGEHDPALSAAVMEQTFLQHYPNASLEVLPNAGHYAMYETPVALLSTVERFLDDL</sequence>
<dbReference type="SUPFAM" id="SSF53474">
    <property type="entry name" value="alpha/beta-Hydrolases"/>
    <property type="match status" value="1"/>
</dbReference>
<proteinExistence type="predicted"/>
<comment type="caution">
    <text evidence="3">The sequence shown here is derived from an EMBL/GenBank/DDBJ whole genome shotgun (WGS) entry which is preliminary data.</text>
</comment>
<protein>
    <submittedName>
        <fullName evidence="3">Esterase</fullName>
    </submittedName>
</protein>
<reference evidence="4" key="1">
    <citation type="journal article" date="2019" name="Int. J. Syst. Evol. Microbiol.">
        <title>The Global Catalogue of Microorganisms (GCM) 10K type strain sequencing project: providing services to taxonomists for standard genome sequencing and annotation.</title>
        <authorList>
            <consortium name="The Broad Institute Genomics Platform"/>
            <consortium name="The Broad Institute Genome Sequencing Center for Infectious Disease"/>
            <person name="Wu L."/>
            <person name="Ma J."/>
        </authorList>
    </citation>
    <scope>NUCLEOTIDE SEQUENCE [LARGE SCALE GENOMIC DNA]</scope>
    <source>
        <strain evidence="4">CGMCC 4.5581</strain>
    </source>
</reference>
<dbReference type="InterPro" id="IPR000073">
    <property type="entry name" value="AB_hydrolase_1"/>
</dbReference>
<name>A0ABQ2G7T0_9ACTN</name>
<dbReference type="Pfam" id="PF12697">
    <property type="entry name" value="Abhydrolase_6"/>
    <property type="match status" value="1"/>
</dbReference>
<keyword evidence="1" id="KW-0378">Hydrolase</keyword>
<dbReference type="Proteomes" id="UP000648663">
    <property type="component" value="Unassembled WGS sequence"/>
</dbReference>
<keyword evidence="4" id="KW-1185">Reference proteome</keyword>
<evidence type="ECO:0000256" key="1">
    <source>
        <dbReference type="ARBA" id="ARBA00022801"/>
    </source>
</evidence>
<dbReference type="PANTHER" id="PTHR43798">
    <property type="entry name" value="MONOACYLGLYCEROL LIPASE"/>
    <property type="match status" value="1"/>
</dbReference>
<accession>A0ABQ2G7T0</accession>
<dbReference type="Gene3D" id="3.40.50.1820">
    <property type="entry name" value="alpha/beta hydrolase"/>
    <property type="match status" value="1"/>
</dbReference>
<dbReference type="PANTHER" id="PTHR43798:SF31">
    <property type="entry name" value="AB HYDROLASE SUPERFAMILY PROTEIN YCLE"/>
    <property type="match status" value="1"/>
</dbReference>
<organism evidence="3 4">
    <name type="scientific">Modestobacter marinus</name>
    <dbReference type="NCBI Taxonomy" id="477641"/>
    <lineage>
        <taxon>Bacteria</taxon>
        <taxon>Bacillati</taxon>
        <taxon>Actinomycetota</taxon>
        <taxon>Actinomycetes</taxon>
        <taxon>Geodermatophilales</taxon>
        <taxon>Geodermatophilaceae</taxon>
        <taxon>Modestobacter</taxon>
    </lineage>
</organism>
<evidence type="ECO:0000259" key="2">
    <source>
        <dbReference type="Pfam" id="PF12697"/>
    </source>
</evidence>
<evidence type="ECO:0000313" key="3">
    <source>
        <dbReference type="EMBL" id="GGL78930.1"/>
    </source>
</evidence>
<dbReference type="EMBL" id="BMMI01000007">
    <property type="protein sequence ID" value="GGL78930.1"/>
    <property type="molecule type" value="Genomic_DNA"/>
</dbReference>
<dbReference type="InterPro" id="IPR029058">
    <property type="entry name" value="AB_hydrolase_fold"/>
</dbReference>
<feature type="domain" description="AB hydrolase-1" evidence="2">
    <location>
        <begin position="22"/>
        <end position="248"/>
    </location>
</feature>
<dbReference type="InterPro" id="IPR050266">
    <property type="entry name" value="AB_hydrolase_sf"/>
</dbReference>